<name>A0ABM6ME02_9ACTN</name>
<evidence type="ECO:0000256" key="1">
    <source>
        <dbReference type="SAM" id="SignalP"/>
    </source>
</evidence>
<dbReference type="Proteomes" id="UP000217177">
    <property type="component" value="Chromosome"/>
</dbReference>
<sequence>MGLTNPIGLGTLTGMKKNFVLFLVVTFIAASLALPASAAVKTGAKCATKGQTINSQGKKFTCVKTGKKLLWAQIIVETKSTPTPKPSISPLYYQPKVGDCFNYGWDQAMFKNVSDQPVNCQLSHTAETYRVQVWSSPIDVYQDTDENVLAVAKSICEPMSYKPSTSITQNYFIFSFPSEPQWNLGNKWVRCDAVILNQSGKVPNLISWQGEPPVRQDVPATCTVESSKSNSWTRTYEEETTIQRKMGFYVRNSSPDRDATLVLITANLRYTDGTSEDVLLEISRIPAGQLVGIGKDFESKELSGWSYKIKCNDSPRGSTAKLIELTAPVVKDEGSDRYSLRYSAQATNLYPDVIRCKNDNYSCMVYILFLDPYDAIVGGDTIFINGPIYPNQSFKVEGSIYYPKSWHPERLSSVKMWIQEPQS</sequence>
<evidence type="ECO:0000313" key="3">
    <source>
        <dbReference type="Proteomes" id="UP000217177"/>
    </source>
</evidence>
<accession>A0ABM6ME02</accession>
<evidence type="ECO:0000313" key="2">
    <source>
        <dbReference type="EMBL" id="ASY16989.1"/>
    </source>
</evidence>
<reference evidence="2 3" key="1">
    <citation type="submission" date="2016-07" db="EMBL/GenBank/DDBJ databases">
        <title>High microdiversification within the ubiquitous acI lineage of Actinobacteria.</title>
        <authorList>
            <person name="Neuenschwander S.M."/>
            <person name="Salcher M."/>
            <person name="Ghai R."/>
            <person name="Pernthaler J."/>
        </authorList>
    </citation>
    <scope>NUCLEOTIDE SEQUENCE [LARGE SCALE GENOMIC DNA]</scope>
    <source>
        <strain evidence="2">MMS-IA-79</strain>
    </source>
</reference>
<organism evidence="2 3">
    <name type="scientific">Candidatus Planktophila versatilis</name>
    <dbReference type="NCBI Taxonomy" id="1884905"/>
    <lineage>
        <taxon>Bacteria</taxon>
        <taxon>Bacillati</taxon>
        <taxon>Actinomycetota</taxon>
        <taxon>Actinomycetes</taxon>
        <taxon>Candidatus Nanopelagicales</taxon>
        <taxon>Candidatus Nanopelagicaceae</taxon>
        <taxon>Candidatus Planktophila</taxon>
    </lineage>
</organism>
<keyword evidence="3" id="KW-1185">Reference proteome</keyword>
<feature type="signal peptide" evidence="1">
    <location>
        <begin position="1"/>
        <end position="38"/>
    </location>
</feature>
<gene>
    <name evidence="2" type="ORF">A1sIA79_01845</name>
</gene>
<protein>
    <recommendedName>
        <fullName evidence="4">Septum formation-related domain-containing protein</fullName>
    </recommendedName>
</protein>
<feature type="chain" id="PRO_5046293806" description="Septum formation-related domain-containing protein" evidence="1">
    <location>
        <begin position="39"/>
        <end position="423"/>
    </location>
</feature>
<dbReference type="EMBL" id="CP016774">
    <property type="protein sequence ID" value="ASY16989.1"/>
    <property type="molecule type" value="Genomic_DNA"/>
</dbReference>
<proteinExistence type="predicted"/>
<evidence type="ECO:0008006" key="4">
    <source>
        <dbReference type="Google" id="ProtNLM"/>
    </source>
</evidence>
<keyword evidence="1" id="KW-0732">Signal</keyword>